<gene>
    <name evidence="2" type="ORF">ABHN84_00820</name>
</gene>
<accession>A0ABV0FN57</accession>
<sequence>MKFFSLLIVGLVFSLSVQASDQSEVESVVDRYFESILVYDTAIMSSMMHPEALKRFRTPILNALEGSKREQAKMELLPLFSVSNVEQYKSLTDVEAYKRLNDFVAKAQPQLIALMKSTDFEVVNIALKGDIAYVNYTLTMNIQDQSVEKDVVQKLKLHDGSWMLLLPPDGEATIAGIEARFK</sequence>
<comment type="caution">
    <text evidence="2">The sequence shown here is derived from an EMBL/GenBank/DDBJ whole genome shotgun (WGS) entry which is preliminary data.</text>
</comment>
<evidence type="ECO:0000313" key="3">
    <source>
        <dbReference type="Proteomes" id="UP001477278"/>
    </source>
</evidence>
<keyword evidence="3" id="KW-1185">Reference proteome</keyword>
<dbReference type="RefSeq" id="WP_182699089.1">
    <property type="nucleotide sequence ID" value="NZ_JBDPZN010000001.1"/>
</dbReference>
<feature type="signal peptide" evidence="1">
    <location>
        <begin position="1"/>
        <end position="19"/>
    </location>
</feature>
<evidence type="ECO:0000313" key="2">
    <source>
        <dbReference type="EMBL" id="MEO3680831.1"/>
    </source>
</evidence>
<evidence type="ECO:0008006" key="4">
    <source>
        <dbReference type="Google" id="ProtNLM"/>
    </source>
</evidence>
<proteinExistence type="predicted"/>
<evidence type="ECO:0000256" key="1">
    <source>
        <dbReference type="SAM" id="SignalP"/>
    </source>
</evidence>
<reference evidence="2 3" key="1">
    <citation type="submission" date="2024-05" db="EMBL/GenBank/DDBJ databases">
        <title>Genome sequencing of Marine Estuary Bacteria, Shewanella vesiculosa and S. baltica, and Pseudomonas syringae.</title>
        <authorList>
            <person name="Gurung A."/>
            <person name="Maclea K.S."/>
        </authorList>
    </citation>
    <scope>NUCLEOTIDE SEQUENCE [LARGE SCALE GENOMIC DNA]</scope>
    <source>
        <strain evidence="2 3">1A</strain>
    </source>
</reference>
<protein>
    <recommendedName>
        <fullName evidence="4">DUF2939 domain-containing protein</fullName>
    </recommendedName>
</protein>
<organism evidence="2 3">
    <name type="scientific">Shewanella vesiculosa</name>
    <dbReference type="NCBI Taxonomy" id="518738"/>
    <lineage>
        <taxon>Bacteria</taxon>
        <taxon>Pseudomonadati</taxon>
        <taxon>Pseudomonadota</taxon>
        <taxon>Gammaproteobacteria</taxon>
        <taxon>Alteromonadales</taxon>
        <taxon>Shewanellaceae</taxon>
        <taxon>Shewanella</taxon>
    </lineage>
</organism>
<keyword evidence="1" id="KW-0732">Signal</keyword>
<name>A0ABV0FN57_9GAMM</name>
<dbReference type="Proteomes" id="UP001477278">
    <property type="component" value="Unassembled WGS sequence"/>
</dbReference>
<dbReference type="Gene3D" id="3.10.450.50">
    <property type="match status" value="1"/>
</dbReference>
<feature type="chain" id="PRO_5045767076" description="DUF2939 domain-containing protein" evidence="1">
    <location>
        <begin position="20"/>
        <end position="182"/>
    </location>
</feature>
<dbReference type="EMBL" id="JBDPZN010000001">
    <property type="protein sequence ID" value="MEO3680831.1"/>
    <property type="molecule type" value="Genomic_DNA"/>
</dbReference>